<name>A0A0J0XNA0_9TREE</name>
<evidence type="ECO:0000313" key="1">
    <source>
        <dbReference type="EMBL" id="KLT42616.1"/>
    </source>
</evidence>
<dbReference type="Proteomes" id="UP000053611">
    <property type="component" value="Unassembled WGS sequence"/>
</dbReference>
<organism evidence="1 2">
    <name type="scientific">Cutaneotrichosporon oleaginosum</name>
    <dbReference type="NCBI Taxonomy" id="879819"/>
    <lineage>
        <taxon>Eukaryota</taxon>
        <taxon>Fungi</taxon>
        <taxon>Dikarya</taxon>
        <taxon>Basidiomycota</taxon>
        <taxon>Agaricomycotina</taxon>
        <taxon>Tremellomycetes</taxon>
        <taxon>Trichosporonales</taxon>
        <taxon>Trichosporonaceae</taxon>
        <taxon>Cutaneotrichosporon</taxon>
    </lineage>
</organism>
<sequence>MNEPVMTRREQAKIPPTNVPDLIQYKARRATHHMHAADEHFSAAWRLGIHYDSFEMDPSVPYFKLRCRGWRRLMRARTHVREAQRLLALLSLGQGGGGGLLDTSTPPMSTLKREYLFRRIAMLDEMLSEQFDIGNRRLQRSQGMNIEFRMA</sequence>
<evidence type="ECO:0000313" key="2">
    <source>
        <dbReference type="Proteomes" id="UP000053611"/>
    </source>
</evidence>
<dbReference type="GeneID" id="28985956"/>
<dbReference type="RefSeq" id="XP_018279107.1">
    <property type="nucleotide sequence ID" value="XM_018425353.1"/>
</dbReference>
<reference evidence="1 2" key="1">
    <citation type="submission" date="2015-03" db="EMBL/GenBank/DDBJ databases">
        <title>Genomics and transcriptomics of the oil-accumulating basidiomycete yeast T. oleaginosus allow insights into substrate utilization and the diverse evolutionary trajectories of mating systems in fungi.</title>
        <authorList>
            <consortium name="DOE Joint Genome Institute"/>
            <person name="Kourist R."/>
            <person name="Kracht O."/>
            <person name="Bracharz F."/>
            <person name="Lipzen A."/>
            <person name="Nolan M."/>
            <person name="Ohm R."/>
            <person name="Grigoriev I."/>
            <person name="Sun S."/>
            <person name="Heitman J."/>
            <person name="Bruck T."/>
            <person name="Nowrousian M."/>
        </authorList>
    </citation>
    <scope>NUCLEOTIDE SEQUENCE [LARGE SCALE GENOMIC DNA]</scope>
    <source>
        <strain evidence="1 2">IBC0246</strain>
    </source>
</reference>
<protein>
    <submittedName>
        <fullName evidence="1">Uncharacterized protein</fullName>
    </submittedName>
</protein>
<gene>
    <name evidence="1" type="ORF">CC85DRAFT_302138</name>
</gene>
<keyword evidence="2" id="KW-1185">Reference proteome</keyword>
<proteinExistence type="predicted"/>
<accession>A0A0J0XNA0</accession>
<dbReference type="EMBL" id="KQ087203">
    <property type="protein sequence ID" value="KLT42616.1"/>
    <property type="molecule type" value="Genomic_DNA"/>
</dbReference>
<dbReference type="AlphaFoldDB" id="A0A0J0XNA0"/>